<dbReference type="EMBL" id="JARJLR010000042">
    <property type="protein sequence ID" value="MDF3840484.1"/>
    <property type="molecule type" value="Genomic_DNA"/>
</dbReference>
<protein>
    <submittedName>
        <fullName evidence="1">Uncharacterized protein</fullName>
    </submittedName>
</protein>
<organism evidence="1 2">
    <name type="scientific">Pseudomonas citronellolis</name>
    <dbReference type="NCBI Taxonomy" id="53408"/>
    <lineage>
        <taxon>Bacteria</taxon>
        <taxon>Pseudomonadati</taxon>
        <taxon>Pseudomonadota</taxon>
        <taxon>Gammaproteobacteria</taxon>
        <taxon>Pseudomonadales</taxon>
        <taxon>Pseudomonadaceae</taxon>
        <taxon>Pseudomonas</taxon>
    </lineage>
</organism>
<reference evidence="1" key="1">
    <citation type="submission" date="2023-03" db="EMBL/GenBank/DDBJ databases">
        <title>Draft assemblies of triclosan tolerant bacteria isolated from returned activated sludge.</title>
        <authorList>
            <person name="Van Hamelsveld S."/>
        </authorList>
    </citation>
    <scope>NUCLEOTIDE SEQUENCE</scope>
    <source>
        <strain evidence="1">GW210015_S63</strain>
    </source>
</reference>
<dbReference type="RefSeq" id="WP_276213656.1">
    <property type="nucleotide sequence ID" value="NZ_CP141948.1"/>
</dbReference>
<sequence length="245" mass="26261">MSQPEVFKGIGIVSMQKLGVENAPMRDAGDVEQLKIAHRTNSITWKQHRRPGGGNLSKLDTPEGIDLTVQMQEWTDENLAMSLQGTVVELEPETVTGEAVVLIPGSLVVTDFPGPTSLVITKTQGSTPVPLTEVEASAAGFRVKAGSTAITEPTPATIAYTSTKAVRIEPLVEAGAEYKVVFDGLNEAPGGRPVVVTIWRWKAPPAEELALIDAENPGKLLSKGEILADPSRPANESPFYRIDRL</sequence>
<dbReference type="Proteomes" id="UP001220662">
    <property type="component" value="Unassembled WGS sequence"/>
</dbReference>
<accession>A0AAW6P0R8</accession>
<evidence type="ECO:0000313" key="1">
    <source>
        <dbReference type="EMBL" id="MDF3840484.1"/>
    </source>
</evidence>
<gene>
    <name evidence="1" type="ORF">P3W55_02035</name>
</gene>
<name>A0AAW6P0R8_9PSED</name>
<evidence type="ECO:0000313" key="2">
    <source>
        <dbReference type="Proteomes" id="UP001220662"/>
    </source>
</evidence>
<dbReference type="AlphaFoldDB" id="A0AAW6P0R8"/>
<proteinExistence type="predicted"/>
<comment type="caution">
    <text evidence="1">The sequence shown here is derived from an EMBL/GenBank/DDBJ whole genome shotgun (WGS) entry which is preliminary data.</text>
</comment>